<keyword evidence="2" id="KW-0645">Protease</keyword>
<evidence type="ECO:0000259" key="5">
    <source>
        <dbReference type="PROSITE" id="PS50106"/>
    </source>
</evidence>
<organism evidence="6 7">
    <name type="scientific">Peptoniphilus equinus</name>
    <dbReference type="NCBI Taxonomy" id="3016343"/>
    <lineage>
        <taxon>Bacteria</taxon>
        <taxon>Bacillati</taxon>
        <taxon>Bacillota</taxon>
        <taxon>Tissierellia</taxon>
        <taxon>Tissierellales</taxon>
        <taxon>Peptoniphilaceae</taxon>
        <taxon>Peptoniphilus</taxon>
    </lineage>
</organism>
<evidence type="ECO:0000313" key="6">
    <source>
        <dbReference type="EMBL" id="WBW50407.1"/>
    </source>
</evidence>
<dbReference type="SUPFAM" id="SSF50156">
    <property type="entry name" value="PDZ domain-like"/>
    <property type="match status" value="1"/>
</dbReference>
<keyword evidence="3" id="KW-0378">Hydrolase</keyword>
<dbReference type="PRINTS" id="PR00834">
    <property type="entry name" value="PROTEASES2C"/>
</dbReference>
<evidence type="ECO:0000256" key="3">
    <source>
        <dbReference type="ARBA" id="ARBA00022801"/>
    </source>
</evidence>
<dbReference type="RefSeq" id="WP_271191939.1">
    <property type="nucleotide sequence ID" value="NZ_CP115667.1"/>
</dbReference>
<gene>
    <name evidence="6" type="ORF">O6R05_02370</name>
</gene>
<dbReference type="InterPro" id="IPR001478">
    <property type="entry name" value="PDZ"/>
</dbReference>
<dbReference type="Pfam" id="PF13180">
    <property type="entry name" value="PDZ_2"/>
    <property type="match status" value="1"/>
</dbReference>
<dbReference type="InterPro" id="IPR009003">
    <property type="entry name" value="Peptidase_S1_PA"/>
</dbReference>
<dbReference type="PROSITE" id="PS50106">
    <property type="entry name" value="PDZ"/>
    <property type="match status" value="1"/>
</dbReference>
<dbReference type="Gene3D" id="2.30.42.10">
    <property type="match status" value="1"/>
</dbReference>
<dbReference type="EMBL" id="CP115667">
    <property type="protein sequence ID" value="WBW50407.1"/>
    <property type="molecule type" value="Genomic_DNA"/>
</dbReference>
<accession>A0ABY7QUE8</accession>
<dbReference type="SUPFAM" id="SSF50494">
    <property type="entry name" value="Trypsin-like serine proteases"/>
    <property type="match status" value="1"/>
</dbReference>
<evidence type="ECO:0000313" key="7">
    <source>
        <dbReference type="Proteomes" id="UP001210339"/>
    </source>
</evidence>
<keyword evidence="4" id="KW-1133">Transmembrane helix</keyword>
<dbReference type="InterPro" id="IPR001940">
    <property type="entry name" value="Peptidase_S1C"/>
</dbReference>
<sequence>MQTNNNRYKKKQSTPIILILVVAILGSVLGSAITYAVLNEQRGADIEAATSQPVTIQASTETTVAEAVAQKAIPSTVGITTEGTVDSVFGQVQAGGTGSGVIIDAGGYILTNAHVVKLNGKSADNVSVLLNDGQTVKAKPIWVDSSIDIAIIKVDTDKKLVAAELGDSDKLNIGEPAIAIGNPFDLAFQRTVTQGIVSGLNRYMGQVNGGGYMSGLIQTDASINPGNSGGPLLNQEGKVIGINTVKVNTAEGLGFAIPINSLKPIIKEVIETGNYRVVSLGVQSIDMAQAKAMYNIRTNVEGGILVLGVIDDTPAAAAGLKRGDVILSMDGEKLQSANNLKAVLYKYQVGSAAELEILRDGKVQKVQVTFSEYSVSDDAEANKDNRFMLPDIEQ</sequence>
<proteinExistence type="inferred from homology"/>
<dbReference type="PANTHER" id="PTHR22939:SF129">
    <property type="entry name" value="SERINE PROTEASE HTRA2, MITOCHONDRIAL"/>
    <property type="match status" value="1"/>
</dbReference>
<dbReference type="SMART" id="SM00228">
    <property type="entry name" value="PDZ"/>
    <property type="match status" value="1"/>
</dbReference>
<dbReference type="Gene3D" id="2.40.10.120">
    <property type="match status" value="1"/>
</dbReference>
<comment type="similarity">
    <text evidence="1">Belongs to the peptidase S1C family.</text>
</comment>
<dbReference type="InterPro" id="IPR036034">
    <property type="entry name" value="PDZ_sf"/>
</dbReference>
<name>A0ABY7QUE8_9FIRM</name>
<keyword evidence="7" id="KW-1185">Reference proteome</keyword>
<evidence type="ECO:0000256" key="4">
    <source>
        <dbReference type="SAM" id="Phobius"/>
    </source>
</evidence>
<keyword evidence="4" id="KW-0812">Transmembrane</keyword>
<feature type="domain" description="PDZ" evidence="5">
    <location>
        <begin position="284"/>
        <end position="361"/>
    </location>
</feature>
<evidence type="ECO:0000256" key="1">
    <source>
        <dbReference type="ARBA" id="ARBA00010541"/>
    </source>
</evidence>
<dbReference type="Proteomes" id="UP001210339">
    <property type="component" value="Chromosome"/>
</dbReference>
<keyword evidence="4" id="KW-0472">Membrane</keyword>
<dbReference type="PANTHER" id="PTHR22939">
    <property type="entry name" value="SERINE PROTEASE FAMILY S1C HTRA-RELATED"/>
    <property type="match status" value="1"/>
</dbReference>
<dbReference type="Pfam" id="PF13365">
    <property type="entry name" value="Trypsin_2"/>
    <property type="match status" value="1"/>
</dbReference>
<feature type="transmembrane region" description="Helical" evidence="4">
    <location>
        <begin position="16"/>
        <end position="38"/>
    </location>
</feature>
<protein>
    <submittedName>
        <fullName evidence="6">Trypsin-like peptidase domain-containing protein</fullName>
    </submittedName>
</protein>
<reference evidence="6 7" key="1">
    <citation type="submission" date="2023-01" db="EMBL/GenBank/DDBJ databases">
        <authorList>
            <person name="Lee S.H."/>
            <person name="Jung H.S."/>
            <person name="Yun J.U."/>
        </authorList>
    </citation>
    <scope>NUCLEOTIDE SEQUENCE [LARGE SCALE GENOMIC DNA]</scope>
    <source>
        <strain evidence="6 7">CBA3646</strain>
    </source>
</reference>
<evidence type="ECO:0000256" key="2">
    <source>
        <dbReference type="ARBA" id="ARBA00022670"/>
    </source>
</evidence>